<evidence type="ECO:0000313" key="2">
    <source>
        <dbReference type="Proteomes" id="UP000245462"/>
    </source>
</evidence>
<evidence type="ECO:0000313" key="1">
    <source>
        <dbReference type="EMBL" id="PVZ06797.1"/>
    </source>
</evidence>
<sequence>MIVAYGEDGNVAHVVLSKEVGAVGEEETKVNLERFIDSAIQKIEFRTGLKREVGKDDSLFQWVSYRPSLLFGAVYENVNGESCVAMVSMVDINRSL</sequence>
<dbReference type="Proteomes" id="UP000245462">
    <property type="component" value="Unassembled WGS sequence"/>
</dbReference>
<protein>
    <submittedName>
        <fullName evidence="1">Uncharacterized protein</fullName>
    </submittedName>
</protein>
<keyword evidence="2" id="KW-1185">Reference proteome</keyword>
<accession>A0A2U1F3P7</accession>
<organism evidence="1 2">
    <name type="scientific">Porphyromonas loveana</name>
    <dbReference type="NCBI Taxonomy" id="1884669"/>
    <lineage>
        <taxon>Bacteria</taxon>
        <taxon>Pseudomonadati</taxon>
        <taxon>Bacteroidota</taxon>
        <taxon>Bacteroidia</taxon>
        <taxon>Bacteroidales</taxon>
        <taxon>Porphyromonadaceae</taxon>
        <taxon>Porphyromonas</taxon>
    </lineage>
</organism>
<dbReference type="AlphaFoldDB" id="A0A2U1F3P7"/>
<dbReference type="RefSeq" id="WP_116680006.1">
    <property type="nucleotide sequence ID" value="NZ_JBGZQP010000020.1"/>
</dbReference>
<proteinExistence type="predicted"/>
<gene>
    <name evidence="1" type="ORF">C7382_12113</name>
</gene>
<dbReference type="GeneID" id="94551473"/>
<comment type="caution">
    <text evidence="1">The sequence shown here is derived from an EMBL/GenBank/DDBJ whole genome shotgun (WGS) entry which is preliminary data.</text>
</comment>
<name>A0A2U1F3P7_9PORP</name>
<dbReference type="EMBL" id="QEKY01000021">
    <property type="protein sequence ID" value="PVZ06797.1"/>
    <property type="molecule type" value="Genomic_DNA"/>
</dbReference>
<reference evidence="1 2" key="1">
    <citation type="submission" date="2018-04" db="EMBL/GenBank/DDBJ databases">
        <title>Genomic Encyclopedia of Type Strains, Phase IV (KMG-IV): sequencing the most valuable type-strain genomes for metagenomic binning, comparative biology and taxonomic classification.</title>
        <authorList>
            <person name="Goeker M."/>
        </authorList>
    </citation>
    <scope>NUCLEOTIDE SEQUENCE [LARGE SCALE GENOMIC DNA]</scope>
    <source>
        <strain evidence="1 2">DSM 28520</strain>
    </source>
</reference>